<name>E0RSZ1_WINT6</name>
<dbReference type="InterPro" id="IPR000504">
    <property type="entry name" value="RRM_dom"/>
</dbReference>
<dbReference type="Pfam" id="PF00076">
    <property type="entry name" value="RRM_1"/>
    <property type="match status" value="1"/>
</dbReference>
<feature type="domain" description="RRM" evidence="3">
    <location>
        <begin position="3"/>
        <end position="81"/>
    </location>
</feature>
<dbReference type="InterPro" id="IPR048289">
    <property type="entry name" value="RRM2_NsCP33-like"/>
</dbReference>
<dbReference type="PaxDb" id="665571-STHERM_c11870"/>
<reference evidence="4 5" key="2">
    <citation type="journal article" date="2010" name="J. Bacteriol.">
        <title>Genome sequence of the polysaccharide-degrading, thermophilic anaerobe Spirochaeta thermophila DSM 6192.</title>
        <authorList>
            <person name="Angelov A."/>
            <person name="Liebl S."/>
            <person name="Ballschmiter M."/>
            <person name="Bomeke M."/>
            <person name="Lehmann R."/>
            <person name="Liesegang H."/>
            <person name="Daniel R."/>
            <person name="Liebl W."/>
        </authorList>
    </citation>
    <scope>NUCLEOTIDE SEQUENCE [LARGE SCALE GENOMIC DNA]</scope>
    <source>
        <strain evidence="5">ATCC 49972 / DSM 6192 / RI 19.B1</strain>
    </source>
</reference>
<dbReference type="HOGENOM" id="CLU_012062_28_8_12"/>
<dbReference type="PANTHER" id="PTHR48027">
    <property type="entry name" value="HETEROGENEOUS NUCLEAR RIBONUCLEOPROTEIN 87F-RELATED"/>
    <property type="match status" value="1"/>
</dbReference>
<sequence>MSFKIYVGNLNYQTTEDTLRQLFEQYGEVESVKIITDRDSGFSKGFGFVEMSSEEAGEAAISALNQHELEGRQLRVNKAHERRRSSFGGDRSRSSSYRYY</sequence>
<dbReference type="GO" id="GO:0003723">
    <property type="term" value="F:RNA binding"/>
    <property type="evidence" value="ECO:0007669"/>
    <property type="project" value="UniProtKB-KW"/>
</dbReference>
<dbReference type="EMBL" id="CP001698">
    <property type="protein sequence ID" value="ADN02128.1"/>
    <property type="molecule type" value="Genomic_DNA"/>
</dbReference>
<dbReference type="eggNOG" id="COG0724">
    <property type="taxonomic scope" value="Bacteria"/>
</dbReference>
<dbReference type="CDD" id="cd21608">
    <property type="entry name" value="RRM2_NsCP33_like"/>
    <property type="match status" value="1"/>
</dbReference>
<accession>E0RSZ1</accession>
<dbReference type="KEGG" id="sta:STHERM_c11870"/>
<proteinExistence type="predicted"/>
<dbReference type="PROSITE" id="PS50102">
    <property type="entry name" value="RRM"/>
    <property type="match status" value="1"/>
</dbReference>
<dbReference type="InterPro" id="IPR035979">
    <property type="entry name" value="RBD_domain_sf"/>
</dbReference>
<gene>
    <name evidence="4" type="ordered locus">STHERM_c11870</name>
</gene>
<evidence type="ECO:0000259" key="3">
    <source>
        <dbReference type="PROSITE" id="PS50102"/>
    </source>
</evidence>
<dbReference type="Proteomes" id="UP000001296">
    <property type="component" value="Chromosome"/>
</dbReference>
<dbReference type="Gene3D" id="3.30.70.330">
    <property type="match status" value="1"/>
</dbReference>
<feature type="region of interest" description="Disordered" evidence="2">
    <location>
        <begin position="72"/>
        <end position="100"/>
    </location>
</feature>
<dbReference type="SUPFAM" id="SSF54928">
    <property type="entry name" value="RNA-binding domain, RBD"/>
    <property type="match status" value="1"/>
</dbReference>
<feature type="compositionally biased region" description="Basic residues" evidence="2">
    <location>
        <begin position="75"/>
        <end position="85"/>
    </location>
</feature>
<protein>
    <recommendedName>
        <fullName evidence="3">RRM domain-containing protein</fullName>
    </recommendedName>
</protein>
<feature type="compositionally biased region" description="Low complexity" evidence="2">
    <location>
        <begin position="86"/>
        <end position="100"/>
    </location>
</feature>
<evidence type="ECO:0000256" key="2">
    <source>
        <dbReference type="SAM" id="MobiDB-lite"/>
    </source>
</evidence>
<dbReference type="InterPro" id="IPR012677">
    <property type="entry name" value="Nucleotide-bd_a/b_plait_sf"/>
</dbReference>
<organism evidence="4 5">
    <name type="scientific">Winmispira thermophila (strain ATCC 49972 / DSM 6192 / RI 19.B1)</name>
    <name type="common">Spirochaeta thermophila</name>
    <dbReference type="NCBI Taxonomy" id="665571"/>
    <lineage>
        <taxon>Bacteria</taxon>
        <taxon>Pseudomonadati</taxon>
        <taxon>Spirochaetota</taxon>
        <taxon>Spirochaetia</taxon>
        <taxon>Winmispirales</taxon>
        <taxon>Winmispiraceae</taxon>
        <taxon>Winmispira</taxon>
    </lineage>
</organism>
<dbReference type="AlphaFoldDB" id="E0RSZ1"/>
<dbReference type="SMART" id="SM00360">
    <property type="entry name" value="RRM"/>
    <property type="match status" value="1"/>
</dbReference>
<dbReference type="RefSeq" id="WP_013313969.1">
    <property type="nucleotide sequence ID" value="NC_014484.1"/>
</dbReference>
<reference key="1">
    <citation type="submission" date="2009-08" db="EMBL/GenBank/DDBJ databases">
        <title>The genome sequence of Spirochaeta thermophila DSM6192.</title>
        <authorList>
            <person name="Angelov A."/>
            <person name="Mientus M."/>
            <person name="Wittenberg S."/>
            <person name="Lehmann R."/>
            <person name="Liesegang H."/>
            <person name="Daniel R."/>
            <person name="Liebl W."/>
        </authorList>
    </citation>
    <scope>NUCLEOTIDE SEQUENCE</scope>
    <source>
        <strain>DSM 6192</strain>
    </source>
</reference>
<keyword evidence="1" id="KW-0694">RNA-binding</keyword>
<evidence type="ECO:0000256" key="1">
    <source>
        <dbReference type="ARBA" id="ARBA00022884"/>
    </source>
</evidence>
<evidence type="ECO:0000313" key="5">
    <source>
        <dbReference type="Proteomes" id="UP000001296"/>
    </source>
</evidence>
<evidence type="ECO:0000313" key="4">
    <source>
        <dbReference type="EMBL" id="ADN02128.1"/>
    </source>
</evidence>
<dbReference type="InterPro" id="IPR052462">
    <property type="entry name" value="SLIRP/GR-RBP-like"/>
</dbReference>